<evidence type="ECO:0000313" key="1">
    <source>
        <dbReference type="EMBL" id="SQA97891.1"/>
    </source>
</evidence>
<name>A0A2X2T782_9ENTR</name>
<gene>
    <name evidence="1" type="ORF">NCTC12120_01738</name>
</gene>
<reference evidence="1 2" key="1">
    <citation type="submission" date="2018-06" db="EMBL/GenBank/DDBJ databases">
        <authorList>
            <consortium name="Pathogen Informatics"/>
            <person name="Doyle S."/>
        </authorList>
    </citation>
    <scope>NUCLEOTIDE SEQUENCE [LARGE SCALE GENOMIC DNA]</scope>
    <source>
        <strain evidence="1 2">NCTC12120</strain>
    </source>
</reference>
<dbReference type="Proteomes" id="UP000251197">
    <property type="component" value="Unassembled WGS sequence"/>
</dbReference>
<organism evidence="1 2">
    <name type="scientific">Cedecea neteri</name>
    <dbReference type="NCBI Taxonomy" id="158822"/>
    <lineage>
        <taxon>Bacteria</taxon>
        <taxon>Pseudomonadati</taxon>
        <taxon>Pseudomonadota</taxon>
        <taxon>Gammaproteobacteria</taxon>
        <taxon>Enterobacterales</taxon>
        <taxon>Enterobacteriaceae</taxon>
        <taxon>Cedecea</taxon>
    </lineage>
</organism>
<dbReference type="AlphaFoldDB" id="A0A2X2T782"/>
<accession>A0A2X2T782</accession>
<dbReference type="EMBL" id="UAVU01000003">
    <property type="protein sequence ID" value="SQA97891.1"/>
    <property type="molecule type" value="Genomic_DNA"/>
</dbReference>
<sequence>MKNEKSEAAWAGLMEEYFFKTPLRKASEWSYAKVLKGFRQFVGGRRYAGEHYPAGCSALAEVCFAGKKPVLTYLE</sequence>
<protein>
    <submittedName>
        <fullName evidence="1">Uncharacterized protein</fullName>
    </submittedName>
</protein>
<evidence type="ECO:0000313" key="2">
    <source>
        <dbReference type="Proteomes" id="UP000251197"/>
    </source>
</evidence>
<proteinExistence type="predicted"/>